<keyword evidence="8" id="KW-1185">Reference proteome</keyword>
<comment type="caution">
    <text evidence="7">The sequence shown here is derived from an EMBL/GenBank/DDBJ whole genome shotgun (WGS) entry which is preliminary data.</text>
</comment>
<reference evidence="7 8" key="1">
    <citation type="submission" date="2016-08" db="EMBL/GenBank/DDBJ databases">
        <title>Hymenobacter coccineus sp. nov., Hymenobacter lapidarius sp. nov. and Hymenobacter glacialis sp. nov., isolated from Antarctic soil.</title>
        <authorList>
            <person name="Sedlacek I."/>
            <person name="Kralova S."/>
            <person name="Kyrova K."/>
            <person name="Maslanova I."/>
            <person name="Stankova E."/>
            <person name="Vrbovska V."/>
            <person name="Nemec M."/>
            <person name="Bartak M."/>
            <person name="Svec P."/>
            <person name="Busse H.-J."/>
            <person name="Pantucek R."/>
        </authorList>
    </citation>
    <scope>NUCLEOTIDE SEQUENCE [LARGE SCALE GENOMIC DNA]</scope>
    <source>
        <strain evidence="7 8">CCM 8649</strain>
    </source>
</reference>
<evidence type="ECO:0000256" key="6">
    <source>
        <dbReference type="SAM" id="MobiDB-lite"/>
    </source>
</evidence>
<dbReference type="GO" id="GO:0022625">
    <property type="term" value="C:cytosolic large ribosomal subunit"/>
    <property type="evidence" value="ECO:0007669"/>
    <property type="project" value="TreeGrafter"/>
</dbReference>
<dbReference type="PANTHER" id="PTHR14413">
    <property type="entry name" value="RIBOSOMAL PROTEIN L17"/>
    <property type="match status" value="1"/>
</dbReference>
<protein>
    <recommendedName>
        <fullName evidence="4">Large ribosomal subunit protein bL17</fullName>
    </recommendedName>
</protein>
<sequence length="199" mass="21582">MRHGKKINHLGRTTAHRHAMLSNMATSLIMHKRVTTTVAKAKALRQYVEPLLTKSKEDTTHSRRLVFAQLQEKEAIKELFGEVAAKIANRPGGYTRIIKLSASRLGDNADMCVIELVDYNDTLLEAKNATAEKATTTRRSRRRSGGVAPATGDATVTSATEVTGEAVAPNATVQQSAPEDTPTETVKDGESRDEAKADA</sequence>
<organism evidence="7 8">
    <name type="scientific">Hymenobacter coccineus</name>
    <dbReference type="NCBI Taxonomy" id="1908235"/>
    <lineage>
        <taxon>Bacteria</taxon>
        <taxon>Pseudomonadati</taxon>
        <taxon>Bacteroidota</taxon>
        <taxon>Cytophagia</taxon>
        <taxon>Cytophagales</taxon>
        <taxon>Hymenobacteraceae</taxon>
        <taxon>Hymenobacter</taxon>
    </lineage>
</organism>
<evidence type="ECO:0000256" key="2">
    <source>
        <dbReference type="ARBA" id="ARBA00022980"/>
    </source>
</evidence>
<name>A0A1G1TGD0_9BACT</name>
<dbReference type="RefSeq" id="WP_070744255.1">
    <property type="nucleotide sequence ID" value="NZ_MDZA01000222.1"/>
</dbReference>
<evidence type="ECO:0000256" key="1">
    <source>
        <dbReference type="ARBA" id="ARBA00008777"/>
    </source>
</evidence>
<feature type="region of interest" description="Disordered" evidence="6">
    <location>
        <begin position="130"/>
        <end position="199"/>
    </location>
</feature>
<dbReference type="InterPro" id="IPR036373">
    <property type="entry name" value="Ribosomal_bL17_sf"/>
</dbReference>
<dbReference type="InterPro" id="IPR000456">
    <property type="entry name" value="Ribosomal_bL17"/>
</dbReference>
<dbReference type="GO" id="GO:0006412">
    <property type="term" value="P:translation"/>
    <property type="evidence" value="ECO:0007669"/>
    <property type="project" value="UniProtKB-UniRule"/>
</dbReference>
<comment type="subunit">
    <text evidence="4">Part of the 50S ribosomal subunit. Contacts protein L32.</text>
</comment>
<keyword evidence="3 4" id="KW-0687">Ribonucleoprotein</keyword>
<evidence type="ECO:0000256" key="3">
    <source>
        <dbReference type="ARBA" id="ARBA00023274"/>
    </source>
</evidence>
<accession>A0A1G1TGD0</accession>
<dbReference type="HAMAP" id="MF_01368">
    <property type="entry name" value="Ribosomal_bL17"/>
    <property type="match status" value="1"/>
</dbReference>
<dbReference type="OrthoDB" id="9809073at2"/>
<dbReference type="PANTHER" id="PTHR14413:SF16">
    <property type="entry name" value="LARGE RIBOSOMAL SUBUNIT PROTEIN BL17M"/>
    <property type="match status" value="1"/>
</dbReference>
<evidence type="ECO:0000313" key="7">
    <source>
        <dbReference type="EMBL" id="OGX89934.1"/>
    </source>
</evidence>
<dbReference type="Gene3D" id="3.90.1030.10">
    <property type="entry name" value="Ribosomal protein L17"/>
    <property type="match status" value="1"/>
</dbReference>
<keyword evidence="2 4" id="KW-0689">Ribosomal protein</keyword>
<dbReference type="AlphaFoldDB" id="A0A1G1TGD0"/>
<dbReference type="NCBIfam" id="TIGR00059">
    <property type="entry name" value="L17"/>
    <property type="match status" value="1"/>
</dbReference>
<comment type="similarity">
    <text evidence="1 4 5">Belongs to the bacterial ribosomal protein bL17 family.</text>
</comment>
<feature type="compositionally biased region" description="Basic and acidic residues" evidence="6">
    <location>
        <begin position="185"/>
        <end position="199"/>
    </location>
</feature>
<dbReference type="EMBL" id="MDZA01000222">
    <property type="protein sequence ID" value="OGX89934.1"/>
    <property type="molecule type" value="Genomic_DNA"/>
</dbReference>
<dbReference type="SUPFAM" id="SSF64263">
    <property type="entry name" value="Prokaryotic ribosomal protein L17"/>
    <property type="match status" value="1"/>
</dbReference>
<dbReference type="GO" id="GO:0003735">
    <property type="term" value="F:structural constituent of ribosome"/>
    <property type="evidence" value="ECO:0007669"/>
    <property type="project" value="InterPro"/>
</dbReference>
<dbReference type="Pfam" id="PF01196">
    <property type="entry name" value="Ribosomal_L17"/>
    <property type="match status" value="1"/>
</dbReference>
<evidence type="ECO:0000313" key="8">
    <source>
        <dbReference type="Proteomes" id="UP000177506"/>
    </source>
</evidence>
<evidence type="ECO:0000256" key="5">
    <source>
        <dbReference type="RuleBase" id="RU000660"/>
    </source>
</evidence>
<dbReference type="Proteomes" id="UP000177506">
    <property type="component" value="Unassembled WGS sequence"/>
</dbReference>
<gene>
    <name evidence="4" type="primary">rplQ</name>
    <name evidence="7" type="ORF">BEN49_01170</name>
</gene>
<evidence type="ECO:0000256" key="4">
    <source>
        <dbReference type="HAMAP-Rule" id="MF_01368"/>
    </source>
</evidence>
<proteinExistence type="inferred from homology"/>